<dbReference type="Proteomes" id="UP000694412">
    <property type="component" value="Unassembled WGS sequence"/>
</dbReference>
<keyword evidence="7" id="KW-1185">Reference proteome</keyword>
<name>A0A8C2SLC4_COTJA</name>
<dbReference type="InterPro" id="IPR036770">
    <property type="entry name" value="Ankyrin_rpt-contain_sf"/>
</dbReference>
<dbReference type="SMART" id="SM00248">
    <property type="entry name" value="ANK"/>
    <property type="match status" value="4"/>
</dbReference>
<dbReference type="GeneTree" id="ENSGT00390000012355"/>
<evidence type="ECO:0000256" key="1">
    <source>
        <dbReference type="ARBA" id="ARBA00010029"/>
    </source>
</evidence>
<keyword evidence="2" id="KW-0677">Repeat</keyword>
<feature type="repeat" description="ANK" evidence="4">
    <location>
        <begin position="37"/>
        <end position="75"/>
    </location>
</feature>
<feature type="region of interest" description="Disordered" evidence="5">
    <location>
        <begin position="150"/>
        <end position="175"/>
    </location>
</feature>
<evidence type="ECO:0000256" key="3">
    <source>
        <dbReference type="ARBA" id="ARBA00023043"/>
    </source>
</evidence>
<feature type="region of interest" description="Disordered" evidence="5">
    <location>
        <begin position="231"/>
        <end position="250"/>
    </location>
</feature>
<sequence>MFPCEVPALHRAVSSGRFRLVRLLLEGGASVNDPDPRGRTALMAACGATYGDPSDRTRMVRYLLSRGADPNAADRAGMTALMVACNERAGPGVAALLLEHGADPGTTDRFGSSALFYAARGGDRDTLQELLDASEARGRQVIIITTATSPSGTKTTRQYRHTAPPEPAPEPEPAAPGPCLLRPPLDGMRFGVRAGTPIAPPLTALWSRLIPVLFHTVIVLPHSSPRSFLYGARNGAQSRRDTMTRPHRAP</sequence>
<accession>A0A8C2SLC4</accession>
<feature type="compositionally biased region" description="Pro residues" evidence="5">
    <location>
        <begin position="164"/>
        <end position="175"/>
    </location>
</feature>
<feature type="repeat" description="ANK" evidence="4">
    <location>
        <begin position="8"/>
        <end position="36"/>
    </location>
</feature>
<keyword evidence="3 4" id="KW-0040">ANK repeat</keyword>
<evidence type="ECO:0000256" key="2">
    <source>
        <dbReference type="ARBA" id="ARBA00022737"/>
    </source>
</evidence>
<dbReference type="PANTHER" id="PTHR24156">
    <property type="entry name" value="ANK_REP_REGION DOMAIN-CONTAINING PROTEIN"/>
    <property type="match status" value="1"/>
</dbReference>
<dbReference type="Pfam" id="PF13637">
    <property type="entry name" value="Ank_4"/>
    <property type="match status" value="1"/>
</dbReference>
<dbReference type="AlphaFoldDB" id="A0A8C2SLC4"/>
<evidence type="ECO:0000256" key="4">
    <source>
        <dbReference type="PROSITE-ProRule" id="PRU00023"/>
    </source>
</evidence>
<dbReference type="Pfam" id="PF12796">
    <property type="entry name" value="Ank_2"/>
    <property type="match status" value="1"/>
</dbReference>
<protein>
    <recommendedName>
        <fullName evidence="8">Ankyrin repeat domain-containing protein</fullName>
    </recommendedName>
</protein>
<organism evidence="6 7">
    <name type="scientific">Coturnix japonica</name>
    <name type="common">Japanese quail</name>
    <name type="synonym">Coturnix coturnix japonica</name>
    <dbReference type="NCBI Taxonomy" id="93934"/>
    <lineage>
        <taxon>Eukaryota</taxon>
        <taxon>Metazoa</taxon>
        <taxon>Chordata</taxon>
        <taxon>Craniata</taxon>
        <taxon>Vertebrata</taxon>
        <taxon>Euteleostomi</taxon>
        <taxon>Archelosauria</taxon>
        <taxon>Archosauria</taxon>
        <taxon>Dinosauria</taxon>
        <taxon>Saurischia</taxon>
        <taxon>Theropoda</taxon>
        <taxon>Coelurosauria</taxon>
        <taxon>Aves</taxon>
        <taxon>Neognathae</taxon>
        <taxon>Galloanserae</taxon>
        <taxon>Galliformes</taxon>
        <taxon>Phasianidae</taxon>
        <taxon>Perdicinae</taxon>
        <taxon>Coturnix</taxon>
    </lineage>
</organism>
<dbReference type="InterPro" id="IPR002110">
    <property type="entry name" value="Ankyrin_rpt"/>
</dbReference>
<feature type="repeat" description="ANK" evidence="4">
    <location>
        <begin position="76"/>
        <end position="109"/>
    </location>
</feature>
<reference evidence="6" key="2">
    <citation type="submission" date="2025-09" db="UniProtKB">
        <authorList>
            <consortium name="Ensembl"/>
        </authorList>
    </citation>
    <scope>IDENTIFICATION</scope>
</reference>
<dbReference type="PANTHER" id="PTHR24156:SF4">
    <property type="entry name" value="ANKYRIN REPEAT DOMAIN 34A"/>
    <property type="match status" value="1"/>
</dbReference>
<evidence type="ECO:0000313" key="7">
    <source>
        <dbReference type="Proteomes" id="UP000694412"/>
    </source>
</evidence>
<dbReference type="Gene3D" id="1.25.40.20">
    <property type="entry name" value="Ankyrin repeat-containing domain"/>
    <property type="match status" value="1"/>
</dbReference>
<dbReference type="PROSITE" id="PS50297">
    <property type="entry name" value="ANK_REP_REGION"/>
    <property type="match status" value="2"/>
</dbReference>
<dbReference type="PROSITE" id="PS50088">
    <property type="entry name" value="ANK_REPEAT"/>
    <property type="match status" value="3"/>
</dbReference>
<dbReference type="Ensembl" id="ENSCJPT00005000981.1">
    <property type="protein sequence ID" value="ENSCJPP00005000538.1"/>
    <property type="gene ID" value="ENSCJPG00005000634.1"/>
</dbReference>
<evidence type="ECO:0000313" key="6">
    <source>
        <dbReference type="Ensembl" id="ENSCJPP00005000538.1"/>
    </source>
</evidence>
<dbReference type="InterPro" id="IPR042637">
    <property type="entry name" value="AN34A/B/C"/>
</dbReference>
<evidence type="ECO:0008006" key="8">
    <source>
        <dbReference type="Google" id="ProtNLM"/>
    </source>
</evidence>
<proteinExistence type="inferred from homology"/>
<reference evidence="6" key="1">
    <citation type="submission" date="2025-08" db="UniProtKB">
        <authorList>
            <consortium name="Ensembl"/>
        </authorList>
    </citation>
    <scope>IDENTIFICATION</scope>
</reference>
<evidence type="ECO:0000256" key="5">
    <source>
        <dbReference type="SAM" id="MobiDB-lite"/>
    </source>
</evidence>
<comment type="similarity">
    <text evidence="1">Belongs to the ANKRD34 family.</text>
</comment>
<dbReference type="SUPFAM" id="SSF48403">
    <property type="entry name" value="Ankyrin repeat"/>
    <property type="match status" value="1"/>
</dbReference>